<evidence type="ECO:0000256" key="2">
    <source>
        <dbReference type="ARBA" id="ARBA00022691"/>
    </source>
</evidence>
<organism evidence="8 9">
    <name type="scientific">Bradyrhizobium huanghuaihaiense</name>
    <dbReference type="NCBI Taxonomy" id="990078"/>
    <lineage>
        <taxon>Bacteria</taxon>
        <taxon>Pseudomonadati</taxon>
        <taxon>Pseudomonadota</taxon>
        <taxon>Alphaproteobacteria</taxon>
        <taxon>Hyphomicrobiales</taxon>
        <taxon>Nitrobacteraceae</taxon>
        <taxon>Bradyrhizobium</taxon>
    </lineage>
</organism>
<dbReference type="GO" id="GO:0046872">
    <property type="term" value="F:metal ion binding"/>
    <property type="evidence" value="ECO:0007669"/>
    <property type="project" value="UniProtKB-KW"/>
</dbReference>
<dbReference type="Gene3D" id="3.20.20.70">
    <property type="entry name" value="Aldolase class I"/>
    <property type="match status" value="1"/>
</dbReference>
<dbReference type="InterPro" id="IPR058240">
    <property type="entry name" value="rSAM_sf"/>
</dbReference>
<keyword evidence="4" id="KW-0408">Iron</keyword>
<protein>
    <recommendedName>
        <fullName evidence="7">Radical SAM core domain-containing protein</fullName>
    </recommendedName>
</protein>
<dbReference type="InterPro" id="IPR007197">
    <property type="entry name" value="rSAM"/>
</dbReference>
<keyword evidence="5" id="KW-0411">Iron-sulfur</keyword>
<name>A0A562QVJ2_9BRAD</name>
<dbReference type="AlphaFoldDB" id="A0A562QVJ2"/>
<comment type="caution">
    <text evidence="8">The sequence shown here is derived from an EMBL/GenBank/DDBJ whole genome shotgun (WGS) entry which is preliminary data.</text>
</comment>
<keyword evidence="2" id="KW-0949">S-adenosyl-L-methionine</keyword>
<dbReference type="GO" id="GO:0016491">
    <property type="term" value="F:oxidoreductase activity"/>
    <property type="evidence" value="ECO:0007669"/>
    <property type="project" value="InterPro"/>
</dbReference>
<comment type="similarity">
    <text evidence="6">Belongs to the radical SAM superfamily. Anaerobic sulfatase-maturating enzyme family.</text>
</comment>
<evidence type="ECO:0000256" key="4">
    <source>
        <dbReference type="ARBA" id="ARBA00023004"/>
    </source>
</evidence>
<dbReference type="Pfam" id="PF04055">
    <property type="entry name" value="Radical_SAM"/>
    <property type="match status" value="1"/>
</dbReference>
<gene>
    <name evidence="8" type="ORF">IQ16_07758</name>
</gene>
<dbReference type="GO" id="GO:0051536">
    <property type="term" value="F:iron-sulfur cluster binding"/>
    <property type="evidence" value="ECO:0007669"/>
    <property type="project" value="UniProtKB-KW"/>
</dbReference>
<reference evidence="8 9" key="1">
    <citation type="journal article" date="2015" name="Stand. Genomic Sci.">
        <title>Genomic Encyclopedia of Bacterial and Archaeal Type Strains, Phase III: the genomes of soil and plant-associated and newly described type strains.</title>
        <authorList>
            <person name="Whitman W.B."/>
            <person name="Woyke T."/>
            <person name="Klenk H.P."/>
            <person name="Zhou Y."/>
            <person name="Lilburn T.G."/>
            <person name="Beck B.J."/>
            <person name="De Vos P."/>
            <person name="Vandamme P."/>
            <person name="Eisen J.A."/>
            <person name="Garrity G."/>
            <person name="Hugenholtz P."/>
            <person name="Kyrpides N.C."/>
        </authorList>
    </citation>
    <scope>NUCLEOTIDE SEQUENCE [LARGE SCALE GENOMIC DNA]</scope>
    <source>
        <strain evidence="8 9">CGMCC 1.10948</strain>
    </source>
</reference>
<feature type="domain" description="Radical SAM core" evidence="7">
    <location>
        <begin position="16"/>
        <end position="183"/>
    </location>
</feature>
<evidence type="ECO:0000313" key="8">
    <source>
        <dbReference type="EMBL" id="TWI60260.1"/>
    </source>
</evidence>
<sequence length="393" mass="44678">MSIRRGAGRSAQFVVKISKYCNLRCTYCYEFAELHKKHRMSLDEIRALFVNIADFVIPNRYDEIEFVWHGGEPFLVPFNYYDEIYRLQKDVFGTEMQVSNGVQTNLTILTEGHLEHLKAGRFFSGLGVSIDPYGDHRVDKKGAQTETRVAANLQRLVDANISFGAIVVVARSTLPHIPDICRFFDDLGVAVRFLPFYLSASEETISKQQIDRHAMSYHELTSSLRTIIDCWFASSKALSWDPLDEYIDFSLDYVGGKSRYFYDRLADESVFVVNLDGQVWGAGDTYIPEFVYGNLFEESLATLLASESRRRRCDQANERMGRYCAKCPYYGACPGFFVGDASSVDEALLDNSGCPVRFAIEELLKRFESAGLLSRFLNPHAEDRLNAKPGYGR</sequence>
<comment type="cofactor">
    <cofactor evidence="1">
        <name>[4Fe-4S] cluster</name>
        <dbReference type="ChEBI" id="CHEBI:49883"/>
    </cofactor>
</comment>
<dbReference type="EMBL" id="VLLA01000035">
    <property type="protein sequence ID" value="TWI60260.1"/>
    <property type="molecule type" value="Genomic_DNA"/>
</dbReference>
<dbReference type="SFLD" id="SFLDG01067">
    <property type="entry name" value="SPASM/twitch_domain_containing"/>
    <property type="match status" value="1"/>
</dbReference>
<dbReference type="SFLD" id="SFLDS00029">
    <property type="entry name" value="Radical_SAM"/>
    <property type="match status" value="1"/>
</dbReference>
<dbReference type="InterPro" id="IPR023867">
    <property type="entry name" value="Sulphatase_maturase_rSAM"/>
</dbReference>
<evidence type="ECO:0000256" key="3">
    <source>
        <dbReference type="ARBA" id="ARBA00022723"/>
    </source>
</evidence>
<evidence type="ECO:0000259" key="7">
    <source>
        <dbReference type="Pfam" id="PF04055"/>
    </source>
</evidence>
<dbReference type="InterPro" id="IPR013785">
    <property type="entry name" value="Aldolase_TIM"/>
</dbReference>
<dbReference type="PANTHER" id="PTHR43273">
    <property type="entry name" value="ANAEROBIC SULFATASE-MATURATING ENZYME HOMOLOG ASLB-RELATED"/>
    <property type="match status" value="1"/>
</dbReference>
<keyword evidence="9" id="KW-1185">Reference proteome</keyword>
<evidence type="ECO:0000256" key="1">
    <source>
        <dbReference type="ARBA" id="ARBA00001966"/>
    </source>
</evidence>
<dbReference type="PANTHER" id="PTHR43273:SF3">
    <property type="entry name" value="ANAEROBIC SULFATASE-MATURATING ENZYME HOMOLOG ASLB-RELATED"/>
    <property type="match status" value="1"/>
</dbReference>
<proteinExistence type="inferred from homology"/>
<accession>A0A562QVJ2</accession>
<evidence type="ECO:0000256" key="6">
    <source>
        <dbReference type="ARBA" id="ARBA00023601"/>
    </source>
</evidence>
<dbReference type="SUPFAM" id="SSF102114">
    <property type="entry name" value="Radical SAM enzymes"/>
    <property type="match status" value="1"/>
</dbReference>
<keyword evidence="3" id="KW-0479">Metal-binding</keyword>
<dbReference type="Proteomes" id="UP000316291">
    <property type="component" value="Unassembled WGS sequence"/>
</dbReference>
<dbReference type="OrthoDB" id="9782387at2"/>
<evidence type="ECO:0000256" key="5">
    <source>
        <dbReference type="ARBA" id="ARBA00023014"/>
    </source>
</evidence>
<dbReference type="RefSeq" id="WP_145832118.1">
    <property type="nucleotide sequence ID" value="NZ_VLLA01000035.1"/>
</dbReference>
<dbReference type="CDD" id="cd01335">
    <property type="entry name" value="Radical_SAM"/>
    <property type="match status" value="1"/>
</dbReference>
<dbReference type="SFLD" id="SFLDG01386">
    <property type="entry name" value="main_SPASM_domain-containing"/>
    <property type="match status" value="1"/>
</dbReference>
<evidence type="ECO:0000313" key="9">
    <source>
        <dbReference type="Proteomes" id="UP000316291"/>
    </source>
</evidence>